<evidence type="ECO:0000313" key="2">
    <source>
        <dbReference type="Proteomes" id="UP000689195"/>
    </source>
</evidence>
<name>A0A8S1SSR3_9CILI</name>
<accession>A0A8S1SSR3</accession>
<organism evidence="1 2">
    <name type="scientific">Paramecium pentaurelia</name>
    <dbReference type="NCBI Taxonomy" id="43138"/>
    <lineage>
        <taxon>Eukaryota</taxon>
        <taxon>Sar</taxon>
        <taxon>Alveolata</taxon>
        <taxon>Ciliophora</taxon>
        <taxon>Intramacronucleata</taxon>
        <taxon>Oligohymenophorea</taxon>
        <taxon>Peniculida</taxon>
        <taxon>Parameciidae</taxon>
        <taxon>Paramecium</taxon>
    </lineage>
</organism>
<proteinExistence type="predicted"/>
<dbReference type="Proteomes" id="UP000689195">
    <property type="component" value="Unassembled WGS sequence"/>
</dbReference>
<keyword evidence="2" id="KW-1185">Reference proteome</keyword>
<dbReference type="AlphaFoldDB" id="A0A8S1SSR3"/>
<comment type="caution">
    <text evidence="1">The sequence shown here is derived from an EMBL/GenBank/DDBJ whole genome shotgun (WGS) entry which is preliminary data.</text>
</comment>
<evidence type="ECO:0000313" key="1">
    <source>
        <dbReference type="EMBL" id="CAD8142237.1"/>
    </source>
</evidence>
<gene>
    <name evidence="1" type="ORF">PPENT_87.1.T0110037</name>
</gene>
<protein>
    <submittedName>
        <fullName evidence="1">Uncharacterized protein</fullName>
    </submittedName>
</protein>
<reference evidence="1" key="1">
    <citation type="submission" date="2021-01" db="EMBL/GenBank/DDBJ databases">
        <authorList>
            <consortium name="Genoscope - CEA"/>
            <person name="William W."/>
        </authorList>
    </citation>
    <scope>NUCLEOTIDE SEQUENCE</scope>
</reference>
<dbReference type="EMBL" id="CAJJDO010000011">
    <property type="protein sequence ID" value="CAD8142237.1"/>
    <property type="molecule type" value="Genomic_DNA"/>
</dbReference>
<sequence>MLNELLVGSTFVKVLKKVNFIKEDKHWNLQKKITMGLQMHLILQIRIILMMNYELYYISTIYYSHL</sequence>